<sequence>MAPAAGAEDGVSIDAAIAKPAGKEGFGRTRKLEAWKPAADDVPAGGVVDGGLECSSSQAWNNNSSSHGQWDQFAANKARFGVETSWDEGLYTTRLDKRNAKISEQDAARIAAEIEAESSSNRHLAEERRHWPLPSHGGADEEDLYSAVARGPNAAGPWRVAGKGGRKSSASGGPAPTVPNAWNRAGAMPATPESPGLGSQSEASPTVPIGVDHRKEVNRLRSYLNNPQARPKDWSSPYGTPKNSFLLSHMPRSPIADSPLVSNSTAVDALNLNPGMPRIDEKALREFHRIKGEQMEAVSRAQAAERLERMRTFRKQQQGGPQAGSSAASTSEGVLSPSAILSPASAGALPLDSGGYVLDSHGPNGGSPTPRSSLTAALKGSSPVQTPNPTFQVQTAAERGVTGSGAVPPPGRTTVGFSVEAPGFVPAAQKVQQSQGSTSAAAPRPAAGPQAPSAASTTGPSIMGSGKTMGSPGSGSGMSRAPSGGPGMGGPPNSPFGMQRAPSGGSGVGGHMGRTASHLSANMTGRTHPPHNGPPLTSPGSQRGRPQHKAPLSPQNRHSSRSSSRPPEPPAWYPGEGQPFSPPQGGPMQMGPMPMQGPQMGFGWVPGNGMPPPQQGYSMMPGQPPMMFMGPRGPFTPAPGQAYMMPGYGLVMPHPMQVAMAQGRGAPMFQPTMMGPVGLMPQGPVFDMPGMSPGQQGPFHPPHQGPPRGPPQGPFPDGNSPTRGPKGGNVGGPTGSPSPRRWEGPQQPEQAGQSG</sequence>
<dbReference type="AlphaFoldDB" id="A0AAW1SYB6"/>
<feature type="compositionally biased region" description="Low complexity" evidence="1">
    <location>
        <begin position="553"/>
        <end position="565"/>
    </location>
</feature>
<proteinExistence type="predicted"/>
<dbReference type="GO" id="GO:0034063">
    <property type="term" value="P:stress granule assembly"/>
    <property type="evidence" value="ECO:0007669"/>
    <property type="project" value="TreeGrafter"/>
</dbReference>
<protein>
    <recommendedName>
        <fullName evidence="2">LsmAD domain-containing protein</fullName>
    </recommendedName>
</protein>
<dbReference type="GO" id="GO:0010494">
    <property type="term" value="C:cytoplasmic stress granule"/>
    <property type="evidence" value="ECO:0007669"/>
    <property type="project" value="TreeGrafter"/>
</dbReference>
<evidence type="ECO:0000259" key="2">
    <source>
        <dbReference type="SMART" id="SM01272"/>
    </source>
</evidence>
<feature type="domain" description="LsmAD" evidence="2">
    <location>
        <begin position="80"/>
        <end position="151"/>
    </location>
</feature>
<dbReference type="PANTHER" id="PTHR12854:SF7">
    <property type="entry name" value="ATAXIN-2 HOMOLOG"/>
    <property type="match status" value="1"/>
</dbReference>
<keyword evidence="4" id="KW-1185">Reference proteome</keyword>
<feature type="region of interest" description="Disordered" evidence="1">
    <location>
        <begin position="680"/>
        <end position="755"/>
    </location>
</feature>
<dbReference type="Pfam" id="PF06741">
    <property type="entry name" value="LsmAD"/>
    <property type="match status" value="1"/>
</dbReference>
<dbReference type="EMBL" id="JALJOV010000636">
    <property type="protein sequence ID" value="KAK9862225.1"/>
    <property type="molecule type" value="Genomic_DNA"/>
</dbReference>
<evidence type="ECO:0000313" key="3">
    <source>
        <dbReference type="EMBL" id="KAK9862225.1"/>
    </source>
</evidence>
<feature type="compositionally biased region" description="Polar residues" evidence="1">
    <location>
        <begin position="366"/>
        <end position="375"/>
    </location>
</feature>
<dbReference type="InterPro" id="IPR009604">
    <property type="entry name" value="LsmAD_domain"/>
</dbReference>
<feature type="compositionally biased region" description="Polar residues" evidence="1">
    <location>
        <begin position="382"/>
        <end position="395"/>
    </location>
</feature>
<feature type="compositionally biased region" description="Gly residues" evidence="1">
    <location>
        <begin position="725"/>
        <end position="734"/>
    </location>
</feature>
<feature type="region of interest" description="Disordered" evidence="1">
    <location>
        <begin position="357"/>
        <end position="597"/>
    </location>
</feature>
<gene>
    <name evidence="3" type="ORF">WJX84_002721</name>
</gene>
<dbReference type="GO" id="GO:0003729">
    <property type="term" value="F:mRNA binding"/>
    <property type="evidence" value="ECO:0007669"/>
    <property type="project" value="TreeGrafter"/>
</dbReference>
<feature type="compositionally biased region" description="Low complexity" evidence="1">
    <location>
        <begin position="437"/>
        <end position="483"/>
    </location>
</feature>
<evidence type="ECO:0000313" key="4">
    <source>
        <dbReference type="Proteomes" id="UP001485043"/>
    </source>
</evidence>
<organism evidence="3 4">
    <name type="scientific">Apatococcus fuscideae</name>
    <dbReference type="NCBI Taxonomy" id="2026836"/>
    <lineage>
        <taxon>Eukaryota</taxon>
        <taxon>Viridiplantae</taxon>
        <taxon>Chlorophyta</taxon>
        <taxon>core chlorophytes</taxon>
        <taxon>Trebouxiophyceae</taxon>
        <taxon>Chlorellales</taxon>
        <taxon>Chlorellaceae</taxon>
        <taxon>Apatococcus</taxon>
    </lineage>
</organism>
<feature type="compositionally biased region" description="Pro residues" evidence="1">
    <location>
        <begin position="699"/>
        <end position="714"/>
    </location>
</feature>
<dbReference type="SMART" id="SM01272">
    <property type="entry name" value="LsmAD"/>
    <property type="match status" value="1"/>
</dbReference>
<name>A0AAW1SYB6_9CHLO</name>
<dbReference type="Proteomes" id="UP001485043">
    <property type="component" value="Unassembled WGS sequence"/>
</dbReference>
<reference evidence="3 4" key="1">
    <citation type="journal article" date="2024" name="Nat. Commun.">
        <title>Phylogenomics reveals the evolutionary origins of lichenization in chlorophyte algae.</title>
        <authorList>
            <person name="Puginier C."/>
            <person name="Libourel C."/>
            <person name="Otte J."/>
            <person name="Skaloud P."/>
            <person name="Haon M."/>
            <person name="Grisel S."/>
            <person name="Petersen M."/>
            <person name="Berrin J.G."/>
            <person name="Delaux P.M."/>
            <person name="Dal Grande F."/>
            <person name="Keller J."/>
        </authorList>
    </citation>
    <scope>NUCLEOTIDE SEQUENCE [LARGE SCALE GENOMIC DNA]</scope>
    <source>
        <strain evidence="3 4">SAG 2523</strain>
    </source>
</reference>
<accession>A0AAW1SYB6</accession>
<evidence type="ECO:0000256" key="1">
    <source>
        <dbReference type="SAM" id="MobiDB-lite"/>
    </source>
</evidence>
<dbReference type="InterPro" id="IPR045117">
    <property type="entry name" value="ATXN2-like"/>
</dbReference>
<feature type="region of interest" description="Disordered" evidence="1">
    <location>
        <begin position="156"/>
        <end position="206"/>
    </location>
</feature>
<feature type="compositionally biased region" description="Low complexity" evidence="1">
    <location>
        <begin position="586"/>
        <end position="597"/>
    </location>
</feature>
<dbReference type="PANTHER" id="PTHR12854">
    <property type="entry name" value="ATAXIN 2-RELATED"/>
    <property type="match status" value="1"/>
</dbReference>
<comment type="caution">
    <text evidence="3">The sequence shown here is derived from an EMBL/GenBank/DDBJ whole genome shotgun (WGS) entry which is preliminary data.</text>
</comment>